<keyword evidence="4" id="KW-1185">Reference proteome</keyword>
<proteinExistence type="predicted"/>
<dbReference type="Proteomes" id="UP000030748">
    <property type="component" value="Unassembled WGS sequence"/>
</dbReference>
<feature type="compositionally biased region" description="Basic residues" evidence="1">
    <location>
        <begin position="65"/>
        <end position="78"/>
    </location>
</feature>
<keyword evidence="2" id="KW-0732">Signal</keyword>
<sequence length="88" mass="9549">MELIKASVIATLLVLLLLPGPGFSRGRSLHVKKMGSSDIIYEIDYRGPETHTYLPPPNRAGGRPGVHHKTTTAARHKSQPINGKKIVG</sequence>
<evidence type="ECO:0000313" key="3">
    <source>
        <dbReference type="EMBL" id="EYU38522.1"/>
    </source>
</evidence>
<feature type="signal peptide" evidence="2">
    <location>
        <begin position="1"/>
        <end position="24"/>
    </location>
</feature>
<feature type="chain" id="PRO_5001505046" evidence="2">
    <location>
        <begin position="25"/>
        <end position="88"/>
    </location>
</feature>
<protein>
    <submittedName>
        <fullName evidence="3">Uncharacterized protein</fullName>
    </submittedName>
</protein>
<reference evidence="3 4" key="1">
    <citation type="journal article" date="2013" name="Proc. Natl. Acad. Sci. U.S.A.">
        <title>Fine-scale variation in meiotic recombination in Mimulus inferred from population shotgun sequencing.</title>
        <authorList>
            <person name="Hellsten U."/>
            <person name="Wright K.M."/>
            <person name="Jenkins J."/>
            <person name="Shu S."/>
            <person name="Yuan Y."/>
            <person name="Wessler S.R."/>
            <person name="Schmutz J."/>
            <person name="Willis J.H."/>
            <person name="Rokhsar D.S."/>
        </authorList>
    </citation>
    <scope>NUCLEOTIDE SEQUENCE [LARGE SCALE GENOMIC DNA]</scope>
    <source>
        <strain evidence="4">cv. DUN x IM62</strain>
    </source>
</reference>
<dbReference type="EMBL" id="KI630480">
    <property type="protein sequence ID" value="EYU38522.1"/>
    <property type="molecule type" value="Genomic_DNA"/>
</dbReference>
<evidence type="ECO:0000313" key="4">
    <source>
        <dbReference type="Proteomes" id="UP000030748"/>
    </source>
</evidence>
<evidence type="ECO:0000256" key="1">
    <source>
        <dbReference type="SAM" id="MobiDB-lite"/>
    </source>
</evidence>
<feature type="region of interest" description="Disordered" evidence="1">
    <location>
        <begin position="54"/>
        <end position="88"/>
    </location>
</feature>
<evidence type="ECO:0000256" key="2">
    <source>
        <dbReference type="SAM" id="SignalP"/>
    </source>
</evidence>
<accession>A0A022RDU2</accession>
<dbReference type="AlphaFoldDB" id="A0A022RDU2"/>
<dbReference type="eggNOG" id="ENOG502SDQA">
    <property type="taxonomic scope" value="Eukaryota"/>
</dbReference>
<gene>
    <name evidence="3" type="ORF">MIMGU_mgv1a017200mg</name>
</gene>
<organism evidence="3 4">
    <name type="scientific">Erythranthe guttata</name>
    <name type="common">Yellow monkey flower</name>
    <name type="synonym">Mimulus guttatus</name>
    <dbReference type="NCBI Taxonomy" id="4155"/>
    <lineage>
        <taxon>Eukaryota</taxon>
        <taxon>Viridiplantae</taxon>
        <taxon>Streptophyta</taxon>
        <taxon>Embryophyta</taxon>
        <taxon>Tracheophyta</taxon>
        <taxon>Spermatophyta</taxon>
        <taxon>Magnoliopsida</taxon>
        <taxon>eudicotyledons</taxon>
        <taxon>Gunneridae</taxon>
        <taxon>Pentapetalae</taxon>
        <taxon>asterids</taxon>
        <taxon>lamiids</taxon>
        <taxon>Lamiales</taxon>
        <taxon>Phrymaceae</taxon>
        <taxon>Erythranthe</taxon>
    </lineage>
</organism>
<name>A0A022RDU2_ERYGU</name>